<evidence type="ECO:0000256" key="2">
    <source>
        <dbReference type="ARBA" id="ARBA00022737"/>
    </source>
</evidence>
<keyword evidence="7" id="KW-1185">Reference proteome</keyword>
<dbReference type="Gene3D" id="2.60.40.10">
    <property type="entry name" value="Immunoglobulins"/>
    <property type="match status" value="1"/>
</dbReference>
<comment type="similarity">
    <text evidence="1">Belongs to the 5'-AMP-activated protein kinase gamma subunit family.</text>
</comment>
<dbReference type="InterPro" id="IPR013783">
    <property type="entry name" value="Ig-like_fold"/>
</dbReference>
<protein>
    <recommendedName>
        <fullName evidence="8">Sucrose nonfermenting 4-like protein</fullName>
    </recommendedName>
</protein>
<dbReference type="Pfam" id="PF16561">
    <property type="entry name" value="AMPK1_CBM"/>
    <property type="match status" value="1"/>
</dbReference>
<dbReference type="InterPro" id="IPR046342">
    <property type="entry name" value="CBS_dom_sf"/>
</dbReference>
<evidence type="ECO:0000256" key="3">
    <source>
        <dbReference type="ARBA" id="ARBA00023122"/>
    </source>
</evidence>
<comment type="caution">
    <text evidence="6">The sequence shown here is derived from an EMBL/GenBank/DDBJ whole genome shotgun (WGS) entry which is preliminary data.</text>
</comment>
<evidence type="ECO:0008006" key="8">
    <source>
        <dbReference type="Google" id="ProtNLM"/>
    </source>
</evidence>
<evidence type="ECO:0000259" key="4">
    <source>
        <dbReference type="Pfam" id="PF00571"/>
    </source>
</evidence>
<name>A0A8J5HUI9_ZINOF</name>
<reference evidence="6 7" key="1">
    <citation type="submission" date="2020-08" db="EMBL/GenBank/DDBJ databases">
        <title>Plant Genome Project.</title>
        <authorList>
            <person name="Zhang R.-G."/>
        </authorList>
    </citation>
    <scope>NUCLEOTIDE SEQUENCE [LARGE SCALE GENOMIC DNA]</scope>
    <source>
        <tissue evidence="6">Rhizome</tissue>
    </source>
</reference>
<dbReference type="SUPFAM" id="SSF81296">
    <property type="entry name" value="E set domains"/>
    <property type="match status" value="1"/>
</dbReference>
<organism evidence="6 7">
    <name type="scientific">Zingiber officinale</name>
    <name type="common">Ginger</name>
    <name type="synonym">Amomum zingiber</name>
    <dbReference type="NCBI Taxonomy" id="94328"/>
    <lineage>
        <taxon>Eukaryota</taxon>
        <taxon>Viridiplantae</taxon>
        <taxon>Streptophyta</taxon>
        <taxon>Embryophyta</taxon>
        <taxon>Tracheophyta</taxon>
        <taxon>Spermatophyta</taxon>
        <taxon>Magnoliopsida</taxon>
        <taxon>Liliopsida</taxon>
        <taxon>Zingiberales</taxon>
        <taxon>Zingiberaceae</taxon>
        <taxon>Zingiber</taxon>
    </lineage>
</organism>
<dbReference type="CDD" id="cd02859">
    <property type="entry name" value="E_set_AMPKbeta_like_N"/>
    <property type="match status" value="1"/>
</dbReference>
<dbReference type="PANTHER" id="PTHR13780">
    <property type="entry name" value="AMP-ACTIVATED PROTEIN KINASE, GAMMA REGULATORY SUBUNIT"/>
    <property type="match status" value="1"/>
</dbReference>
<dbReference type="Proteomes" id="UP000734854">
    <property type="component" value="Unassembled WGS sequence"/>
</dbReference>
<dbReference type="SUPFAM" id="SSF54631">
    <property type="entry name" value="CBS-domain pair"/>
    <property type="match status" value="2"/>
</dbReference>
<dbReference type="EMBL" id="JACMSC010000001">
    <property type="protein sequence ID" value="KAG6536141.1"/>
    <property type="molecule type" value="Genomic_DNA"/>
</dbReference>
<keyword evidence="2" id="KW-0677">Repeat</keyword>
<feature type="domain" description="AMP-activated protein kinase glycogen-binding" evidence="5">
    <location>
        <begin position="95"/>
        <end position="174"/>
    </location>
</feature>
<dbReference type="PANTHER" id="PTHR13780:SF35">
    <property type="entry name" value="LD22662P"/>
    <property type="match status" value="1"/>
</dbReference>
<dbReference type="InterPro" id="IPR032640">
    <property type="entry name" value="AMPK1_CBM"/>
</dbReference>
<evidence type="ECO:0000313" key="7">
    <source>
        <dbReference type="Proteomes" id="UP000734854"/>
    </source>
</evidence>
<dbReference type="Gene3D" id="3.10.580.10">
    <property type="entry name" value="CBS-domain"/>
    <property type="match status" value="2"/>
</dbReference>
<gene>
    <name evidence="6" type="ORF">ZIOFF_001185</name>
</gene>
<accession>A0A8J5HUI9</accession>
<dbReference type="AlphaFoldDB" id="A0A8J5HUI9"/>
<dbReference type="GO" id="GO:0009507">
    <property type="term" value="C:chloroplast"/>
    <property type="evidence" value="ECO:0007669"/>
    <property type="project" value="UniProtKB-ARBA"/>
</dbReference>
<evidence type="ECO:0000256" key="1">
    <source>
        <dbReference type="ARBA" id="ARBA00006750"/>
    </source>
</evidence>
<dbReference type="Pfam" id="PF00571">
    <property type="entry name" value="CBS"/>
    <property type="match status" value="1"/>
</dbReference>
<sequence>MGSASPISHVDTSSFGPVEDRTDYILAVGSLLKSRADGRIWKLRRIWKRVLVGEGIRSGLICLGVAVWLSRAKMFPRDAENSHVGANVAGGVLAPTRFVWPYGGRRVFVTGSFTGWSEHIPMSPVEGCPTVFQVICRLSPGLHQYKFYVDGEWRHDERQPFLSGNYGVVNTICILSEANPLAALPSPGTPNNRMGMDVDNETFHHAAALREGTMQGGTVRISEEDIKISRSHISMFLSSHTAYDLLPDSGKVVALDVNLPVKQAFHILYEQVFPLMWICKLTWNFCGATVGFSEVSICWSTKCSGFYFNSSRGMSFCCAEYITAMLGNRGSNLREEELETHTIYAWKEGKHQLLGQLENHGKSLQSCMIHAGPYDSLKDVAVKILQNEVSTVPIMYPSAHDDGSFPQLLHLASLSGILKRICRHFRHSISSLPILQQPICKIPLGTWDPRIEDQSGRPLVVLRQNSLLSLALSLLIQEAMIERDTMKREIKSFRFICYTHIGLHSDPTKIDSLSFRPPLHNQPPPPAKVSSIPIVDENDSFVDIYSRSDITALAKDRVYAQIHLDKMNIQQALQLGHDMPSQGGFDGQRCQMCLRTDPLMKVMERLANPGVRRVIIVEAGSKRVEGIISLSDVFRFLLC</sequence>
<proteinExistence type="inferred from homology"/>
<dbReference type="FunFam" id="2.60.40.10:FF:001860">
    <property type="entry name" value="Sucrose nonfermenting 4-like protein"/>
    <property type="match status" value="1"/>
</dbReference>
<dbReference type="InterPro" id="IPR014756">
    <property type="entry name" value="Ig_E-set"/>
</dbReference>
<dbReference type="InterPro" id="IPR050511">
    <property type="entry name" value="AMPK_gamma/SDS23_families"/>
</dbReference>
<evidence type="ECO:0000259" key="5">
    <source>
        <dbReference type="Pfam" id="PF16561"/>
    </source>
</evidence>
<feature type="domain" description="CBS" evidence="4">
    <location>
        <begin position="595"/>
        <end position="637"/>
    </location>
</feature>
<evidence type="ECO:0000313" key="6">
    <source>
        <dbReference type="EMBL" id="KAG6536141.1"/>
    </source>
</evidence>
<dbReference type="InterPro" id="IPR000644">
    <property type="entry name" value="CBS_dom"/>
</dbReference>
<keyword evidence="3" id="KW-0129">CBS domain</keyword>